<gene>
    <name evidence="2" type="ORF">FB192DRAFT_1363489</name>
</gene>
<comment type="caution">
    <text evidence="2">The sequence shown here is derived from an EMBL/GenBank/DDBJ whole genome shotgun (WGS) entry which is preliminary data.</text>
</comment>
<keyword evidence="1" id="KW-1133">Transmembrane helix</keyword>
<dbReference type="Proteomes" id="UP000469890">
    <property type="component" value="Unassembled WGS sequence"/>
</dbReference>
<name>A0A8H4BP43_MUCCL</name>
<sequence>YSLSNLLPSTFVTKLALFAFLFFFFPYRPNLNMQPWMDKTTATTSKNSLHFDHTLSHLQQPGSTSQQQPLYKKDIHGFRTLTKGKEKEAFTFDEPQAYTPSQTAFSDYQPAPPIGSQFNAYDDPLDGSEVLNFLNAGTAYSDHIHGDDLRPDSTTYISHRHQVDTQHALSEREKLQHHWTTGLLSAEDIVDYLQNTNYTDDIYGIPLIGQWIKEAKEEAKQQKQPNTAESKRVAIERLNMIRQHLIQKANGDPNLAAKNAIEMTENDWSSSFS</sequence>
<keyword evidence="1" id="KW-0472">Membrane</keyword>
<keyword evidence="1" id="KW-0812">Transmembrane</keyword>
<proteinExistence type="predicted"/>
<feature type="non-terminal residue" evidence="2">
    <location>
        <position position="1"/>
    </location>
</feature>
<dbReference type="EMBL" id="JAAECE010000002">
    <property type="protein sequence ID" value="KAF1805581.1"/>
    <property type="molecule type" value="Genomic_DNA"/>
</dbReference>
<protein>
    <submittedName>
        <fullName evidence="2">Uncharacterized protein</fullName>
    </submittedName>
</protein>
<feature type="transmembrane region" description="Helical" evidence="1">
    <location>
        <begin position="6"/>
        <end position="27"/>
    </location>
</feature>
<evidence type="ECO:0000313" key="2">
    <source>
        <dbReference type="EMBL" id="KAF1805581.1"/>
    </source>
</evidence>
<dbReference type="AlphaFoldDB" id="A0A8H4BP43"/>
<evidence type="ECO:0000256" key="1">
    <source>
        <dbReference type="SAM" id="Phobius"/>
    </source>
</evidence>
<reference evidence="2 3" key="1">
    <citation type="submission" date="2019-09" db="EMBL/GenBank/DDBJ databases">
        <authorList>
            <consortium name="DOE Joint Genome Institute"/>
            <person name="Mondo S.J."/>
            <person name="Navarro-Mendoza M.I."/>
            <person name="Perez-Arques C."/>
            <person name="Panchal S."/>
            <person name="Nicolas F.E."/>
            <person name="Ganguly P."/>
            <person name="Pangilinan J."/>
            <person name="Grigoriev I."/>
            <person name="Heitman J."/>
            <person name="Sanya K."/>
            <person name="Garre V."/>
        </authorList>
    </citation>
    <scope>NUCLEOTIDE SEQUENCE [LARGE SCALE GENOMIC DNA]</scope>
    <source>
        <strain evidence="2 3">MU402</strain>
    </source>
</reference>
<accession>A0A8H4BP43</accession>
<evidence type="ECO:0000313" key="3">
    <source>
        <dbReference type="Proteomes" id="UP000469890"/>
    </source>
</evidence>
<organism evidence="2 3">
    <name type="scientific">Mucor circinelloides f. lusitanicus</name>
    <name type="common">Mucor racemosus var. lusitanicus</name>
    <dbReference type="NCBI Taxonomy" id="29924"/>
    <lineage>
        <taxon>Eukaryota</taxon>
        <taxon>Fungi</taxon>
        <taxon>Fungi incertae sedis</taxon>
        <taxon>Mucoromycota</taxon>
        <taxon>Mucoromycotina</taxon>
        <taxon>Mucoromycetes</taxon>
        <taxon>Mucorales</taxon>
        <taxon>Mucorineae</taxon>
        <taxon>Mucoraceae</taxon>
        <taxon>Mucor</taxon>
    </lineage>
</organism>